<proteinExistence type="predicted"/>
<sequence>MEPLVTYESDEEDVHGKAKLVTYSSIPVDVPSGFLQPLPDPENTLQVQEINWNETALPEYRGFYAVIIDNVLNEQECDELTHLAELSAGAHRGPDSAPNNGWRPAMVATGYGREFLDKEYRNSDRIIWDNQQVIHRIWTRIMQSEKMKNYFSALEGEKYVKLLGDRAVKQKERWVVSEKGPNERMRFLKYGAGQYFRHHCDSRFETPDGEYRSYYTIHVYLNDSEQVHDHLISLDTEPPKDSPDTVLKGGATRFHGYHGYLDADPKIGRVLIFQQRGLWHSGDDVASGVKYTMRSDIMYRLETCSAGEEADEQIVFG</sequence>
<feature type="domain" description="Prolyl 4-hydroxylase alpha subunit" evidence="6">
    <location>
        <begin position="63"/>
        <end position="298"/>
    </location>
</feature>
<dbReference type="EMBL" id="MU251382">
    <property type="protein sequence ID" value="KAG9237673.1"/>
    <property type="molecule type" value="Genomic_DNA"/>
</dbReference>
<dbReference type="InterPro" id="IPR006620">
    <property type="entry name" value="Pro_4_hyd_alph"/>
</dbReference>
<keyword evidence="2" id="KW-0479">Metal-binding</keyword>
<evidence type="ECO:0000256" key="1">
    <source>
        <dbReference type="ARBA" id="ARBA00001961"/>
    </source>
</evidence>
<evidence type="ECO:0000313" key="8">
    <source>
        <dbReference type="Proteomes" id="UP000824998"/>
    </source>
</evidence>
<keyword evidence="3" id="KW-0223">Dioxygenase</keyword>
<accession>A0A9P8C8B0</accession>
<dbReference type="GO" id="GO:0004656">
    <property type="term" value="F:procollagen-proline 4-dioxygenase activity"/>
    <property type="evidence" value="ECO:0007669"/>
    <property type="project" value="TreeGrafter"/>
</dbReference>
<evidence type="ECO:0000256" key="3">
    <source>
        <dbReference type="ARBA" id="ARBA00022964"/>
    </source>
</evidence>
<name>A0A9P8C8B0_9HELO</name>
<dbReference type="GO" id="GO:0031418">
    <property type="term" value="F:L-ascorbic acid binding"/>
    <property type="evidence" value="ECO:0007669"/>
    <property type="project" value="InterPro"/>
</dbReference>
<keyword evidence="4" id="KW-0560">Oxidoreductase</keyword>
<dbReference type="InterPro" id="IPR045054">
    <property type="entry name" value="P4HA-like"/>
</dbReference>
<evidence type="ECO:0000256" key="4">
    <source>
        <dbReference type="ARBA" id="ARBA00023002"/>
    </source>
</evidence>
<evidence type="ECO:0000256" key="5">
    <source>
        <dbReference type="ARBA" id="ARBA00023004"/>
    </source>
</evidence>
<dbReference type="GO" id="GO:0005783">
    <property type="term" value="C:endoplasmic reticulum"/>
    <property type="evidence" value="ECO:0007669"/>
    <property type="project" value="TreeGrafter"/>
</dbReference>
<comment type="caution">
    <text evidence="7">The sequence shown here is derived from an EMBL/GenBank/DDBJ whole genome shotgun (WGS) entry which is preliminary data.</text>
</comment>
<protein>
    <recommendedName>
        <fullName evidence="6">Prolyl 4-hydroxylase alpha subunit domain-containing protein</fullName>
    </recommendedName>
</protein>
<evidence type="ECO:0000313" key="7">
    <source>
        <dbReference type="EMBL" id="KAG9237673.1"/>
    </source>
</evidence>
<dbReference type="SUPFAM" id="SSF51197">
    <property type="entry name" value="Clavaminate synthase-like"/>
    <property type="match status" value="1"/>
</dbReference>
<reference evidence="7" key="1">
    <citation type="journal article" date="2021" name="IMA Fungus">
        <title>Genomic characterization of three marine fungi, including Emericellopsis atlantica sp. nov. with signatures of a generalist lifestyle and marine biomass degradation.</title>
        <authorList>
            <person name="Hagestad O.C."/>
            <person name="Hou L."/>
            <person name="Andersen J.H."/>
            <person name="Hansen E.H."/>
            <person name="Altermark B."/>
            <person name="Li C."/>
            <person name="Kuhnert E."/>
            <person name="Cox R.J."/>
            <person name="Crous P.W."/>
            <person name="Spatafora J.W."/>
            <person name="Lail K."/>
            <person name="Amirebrahimi M."/>
            <person name="Lipzen A."/>
            <person name="Pangilinan J."/>
            <person name="Andreopoulos W."/>
            <person name="Hayes R.D."/>
            <person name="Ng V."/>
            <person name="Grigoriev I.V."/>
            <person name="Jackson S.A."/>
            <person name="Sutton T.D.S."/>
            <person name="Dobson A.D.W."/>
            <person name="Rama T."/>
        </authorList>
    </citation>
    <scope>NUCLEOTIDE SEQUENCE</scope>
    <source>
        <strain evidence="7">TRa018bII</strain>
    </source>
</reference>
<dbReference type="PANTHER" id="PTHR10869">
    <property type="entry name" value="PROLYL 4-HYDROXYLASE ALPHA SUBUNIT"/>
    <property type="match status" value="1"/>
</dbReference>
<organism evidence="7 8">
    <name type="scientific">Amylocarpus encephaloides</name>
    <dbReference type="NCBI Taxonomy" id="45428"/>
    <lineage>
        <taxon>Eukaryota</taxon>
        <taxon>Fungi</taxon>
        <taxon>Dikarya</taxon>
        <taxon>Ascomycota</taxon>
        <taxon>Pezizomycotina</taxon>
        <taxon>Leotiomycetes</taxon>
        <taxon>Helotiales</taxon>
        <taxon>Helotiales incertae sedis</taxon>
        <taxon>Amylocarpus</taxon>
    </lineage>
</organism>
<keyword evidence="5" id="KW-0408">Iron</keyword>
<keyword evidence="8" id="KW-1185">Reference proteome</keyword>
<comment type="cofactor">
    <cofactor evidence="1">
        <name>L-ascorbate</name>
        <dbReference type="ChEBI" id="CHEBI:38290"/>
    </cofactor>
</comment>
<dbReference type="SMART" id="SM00702">
    <property type="entry name" value="P4Hc"/>
    <property type="match status" value="1"/>
</dbReference>
<dbReference type="GO" id="GO:0005506">
    <property type="term" value="F:iron ion binding"/>
    <property type="evidence" value="ECO:0007669"/>
    <property type="project" value="InterPro"/>
</dbReference>
<evidence type="ECO:0000259" key="6">
    <source>
        <dbReference type="SMART" id="SM00702"/>
    </source>
</evidence>
<dbReference type="OrthoDB" id="69177at2759"/>
<evidence type="ECO:0000256" key="2">
    <source>
        <dbReference type="ARBA" id="ARBA00022723"/>
    </source>
</evidence>
<dbReference type="Gene3D" id="2.60.120.620">
    <property type="entry name" value="q2cbj1_9rhob like domain"/>
    <property type="match status" value="1"/>
</dbReference>
<gene>
    <name evidence="7" type="ORF">BJ875DRAFT_369454</name>
</gene>
<dbReference type="PANTHER" id="PTHR10869:SF241">
    <property type="entry name" value="FE2OG DIOXYGENASE DOMAIN-CONTAINING PROTEIN"/>
    <property type="match status" value="1"/>
</dbReference>
<dbReference type="Proteomes" id="UP000824998">
    <property type="component" value="Unassembled WGS sequence"/>
</dbReference>
<dbReference type="AlphaFoldDB" id="A0A9P8C8B0"/>